<dbReference type="PANTHER" id="PTHR12526:SF641">
    <property type="entry name" value="LIPOPOLYSACCHARIDE CORE BIOSYNTHESIS PROTEIN RFAG"/>
    <property type="match status" value="1"/>
</dbReference>
<dbReference type="Pfam" id="PF00534">
    <property type="entry name" value="Glycos_transf_1"/>
    <property type="match status" value="1"/>
</dbReference>
<keyword evidence="2" id="KW-0808">Transferase</keyword>
<dbReference type="Proteomes" id="UP000199615">
    <property type="component" value="Unassembled WGS sequence"/>
</dbReference>
<feature type="domain" description="Glycosyl transferase family 1" evidence="1">
    <location>
        <begin position="185"/>
        <end position="331"/>
    </location>
</feature>
<dbReference type="CDD" id="cd03801">
    <property type="entry name" value="GT4_PimA-like"/>
    <property type="match status" value="1"/>
</dbReference>
<dbReference type="GO" id="GO:0016757">
    <property type="term" value="F:glycosyltransferase activity"/>
    <property type="evidence" value="ECO:0007669"/>
    <property type="project" value="InterPro"/>
</dbReference>
<organism evidence="2 3">
    <name type="scientific">Rhodopseudomonas pseudopalustris</name>
    <dbReference type="NCBI Taxonomy" id="1513892"/>
    <lineage>
        <taxon>Bacteria</taxon>
        <taxon>Pseudomonadati</taxon>
        <taxon>Pseudomonadota</taxon>
        <taxon>Alphaproteobacteria</taxon>
        <taxon>Hyphomicrobiales</taxon>
        <taxon>Nitrobacteraceae</taxon>
        <taxon>Rhodopseudomonas</taxon>
    </lineage>
</organism>
<keyword evidence="3" id="KW-1185">Reference proteome</keyword>
<dbReference type="Gene3D" id="3.40.50.2000">
    <property type="entry name" value="Glycogen Phosphorylase B"/>
    <property type="match status" value="2"/>
</dbReference>
<dbReference type="EMBL" id="FODT01000014">
    <property type="protein sequence ID" value="SEP32442.1"/>
    <property type="molecule type" value="Genomic_DNA"/>
</dbReference>
<dbReference type="PANTHER" id="PTHR12526">
    <property type="entry name" value="GLYCOSYLTRANSFERASE"/>
    <property type="match status" value="1"/>
</dbReference>
<protein>
    <submittedName>
        <fullName evidence="2">UDP-glucose:(Heptosyl)LPS alpha-1,3-glucosyltransferase</fullName>
    </submittedName>
</protein>
<dbReference type="AlphaFoldDB" id="A0A1H8WXR4"/>
<accession>A0A1H8WXR4</accession>
<dbReference type="SUPFAM" id="SSF53756">
    <property type="entry name" value="UDP-Glycosyltransferase/glycogen phosphorylase"/>
    <property type="match status" value="1"/>
</dbReference>
<evidence type="ECO:0000313" key="3">
    <source>
        <dbReference type="Proteomes" id="UP000199615"/>
    </source>
</evidence>
<dbReference type="RefSeq" id="WP_092686161.1">
    <property type="nucleotide sequence ID" value="NZ_FODT01000014.1"/>
</dbReference>
<name>A0A1H8WXR4_9BRAD</name>
<dbReference type="InterPro" id="IPR001296">
    <property type="entry name" value="Glyco_trans_1"/>
</dbReference>
<evidence type="ECO:0000313" key="2">
    <source>
        <dbReference type="EMBL" id="SEP32442.1"/>
    </source>
</evidence>
<dbReference type="OrthoDB" id="5147801at2"/>
<proteinExistence type="predicted"/>
<sequence length="369" mass="40568">MKVMLAIFKLDKLGGKERDCIAIARHLAARGHDVTVLTTSADVPGIDDLKLVTLRARGLANHALLRDFARGVIERKLRAEPDALLSFERIPDADFHYAADGAAILREWRLWSWPPRRRTRLALERAVFASPAATRLFFMTERQRDEYIIAYDFEPSRATVLPMILHDDRYAAARKLGAGDSRKDRGRKDLGVAADELLAVSVAVDPKLKGVDRSLAALTLYPKLHLVIAGSDAPWLHRRVVRLDLESRVHIVPYVAEVMDLIATADFMLHPARSEAAGQVIGEALLAGVPVLASAACGYADEIARSGAGMVLPDPFQQDALINGIAHMIDALPAMRKAAAVRARSLQQQRGAWLSVIAERIERGAAKPR</sequence>
<gene>
    <name evidence="2" type="ORF">SAMN05444123_114119</name>
</gene>
<evidence type="ECO:0000259" key="1">
    <source>
        <dbReference type="Pfam" id="PF00534"/>
    </source>
</evidence>
<reference evidence="3" key="1">
    <citation type="submission" date="2016-10" db="EMBL/GenBank/DDBJ databases">
        <authorList>
            <person name="Varghese N."/>
            <person name="Submissions S."/>
        </authorList>
    </citation>
    <scope>NUCLEOTIDE SEQUENCE [LARGE SCALE GENOMIC DNA]</scope>
    <source>
        <strain evidence="3">DSM 123</strain>
    </source>
</reference>